<dbReference type="OMA" id="PERFVWY"/>
<dbReference type="GO" id="GO:0006869">
    <property type="term" value="P:lipid transport"/>
    <property type="evidence" value="ECO:0007669"/>
    <property type="project" value="UniProtKB-KW"/>
</dbReference>
<organism evidence="13 14">
    <name type="scientific">Chenopodium quinoa</name>
    <name type="common">Quinoa</name>
    <dbReference type="NCBI Taxonomy" id="63459"/>
    <lineage>
        <taxon>Eukaryota</taxon>
        <taxon>Viridiplantae</taxon>
        <taxon>Streptophyta</taxon>
        <taxon>Embryophyta</taxon>
        <taxon>Tracheophyta</taxon>
        <taxon>Spermatophyta</taxon>
        <taxon>Magnoliopsida</taxon>
        <taxon>eudicotyledons</taxon>
        <taxon>Gunneridae</taxon>
        <taxon>Pentapetalae</taxon>
        <taxon>Caryophyllales</taxon>
        <taxon>Chenopodiaceae</taxon>
        <taxon>Chenopodioideae</taxon>
        <taxon>Atripliceae</taxon>
        <taxon>Chenopodium</taxon>
    </lineage>
</organism>
<keyword evidence="3" id="KW-0240">DNA-directed RNA polymerase</keyword>
<comment type="subcellular location">
    <subcellularLocation>
        <location evidence="1">Endoplasmic reticulum membrane</location>
    </subcellularLocation>
</comment>
<evidence type="ECO:0000256" key="2">
    <source>
        <dbReference type="ARBA" id="ARBA00022448"/>
    </source>
</evidence>
<evidence type="ECO:0000256" key="8">
    <source>
        <dbReference type="ARBA" id="ARBA00023121"/>
    </source>
</evidence>
<feature type="compositionally biased region" description="Basic and acidic residues" evidence="11">
    <location>
        <begin position="572"/>
        <end position="585"/>
    </location>
</feature>
<evidence type="ECO:0000256" key="9">
    <source>
        <dbReference type="ARBA" id="ARBA00023136"/>
    </source>
</evidence>
<dbReference type="GO" id="GO:0006351">
    <property type="term" value="P:DNA-templated transcription"/>
    <property type="evidence" value="ECO:0007669"/>
    <property type="project" value="InterPro"/>
</dbReference>
<evidence type="ECO:0000313" key="14">
    <source>
        <dbReference type="Proteomes" id="UP000596660"/>
    </source>
</evidence>
<dbReference type="GO" id="GO:0003899">
    <property type="term" value="F:DNA-directed RNA polymerase activity"/>
    <property type="evidence" value="ECO:0007669"/>
    <property type="project" value="InterPro"/>
</dbReference>
<protein>
    <recommendedName>
        <fullName evidence="12">SMP-LTD domain-containing protein</fullName>
    </recommendedName>
</protein>
<dbReference type="GO" id="GO:0008289">
    <property type="term" value="F:lipid binding"/>
    <property type="evidence" value="ECO:0007669"/>
    <property type="project" value="UniProtKB-KW"/>
</dbReference>
<reference evidence="13" key="2">
    <citation type="submission" date="2021-03" db="UniProtKB">
        <authorList>
            <consortium name="EnsemblPlants"/>
        </authorList>
    </citation>
    <scope>IDENTIFICATION</scope>
</reference>
<feature type="compositionally biased region" description="Low complexity" evidence="11">
    <location>
        <begin position="197"/>
        <end position="210"/>
    </location>
</feature>
<dbReference type="InterPro" id="IPR011263">
    <property type="entry name" value="DNA-dir_RNA_pol_RpoA/D/Rpb3"/>
</dbReference>
<keyword evidence="2" id="KW-0813">Transport</keyword>
<evidence type="ECO:0000256" key="6">
    <source>
        <dbReference type="ARBA" id="ARBA00022989"/>
    </source>
</evidence>
<evidence type="ECO:0000256" key="4">
    <source>
        <dbReference type="ARBA" id="ARBA00022692"/>
    </source>
</evidence>
<dbReference type="InterPro" id="IPR031468">
    <property type="entry name" value="SMP_LBD"/>
</dbReference>
<dbReference type="SUPFAM" id="SSF55257">
    <property type="entry name" value="RBP11-like subunits of RNA polymerase"/>
    <property type="match status" value="1"/>
</dbReference>
<proteinExistence type="predicted"/>
<reference evidence="13" key="1">
    <citation type="journal article" date="2017" name="Nature">
        <title>The genome of Chenopodium quinoa.</title>
        <authorList>
            <person name="Jarvis D.E."/>
            <person name="Ho Y.S."/>
            <person name="Lightfoot D.J."/>
            <person name="Schmoeckel S.M."/>
            <person name="Li B."/>
            <person name="Borm T.J.A."/>
            <person name="Ohyanagi H."/>
            <person name="Mineta K."/>
            <person name="Michell C.T."/>
            <person name="Saber N."/>
            <person name="Kharbatia N.M."/>
            <person name="Rupper R.R."/>
            <person name="Sharp A.R."/>
            <person name="Dally N."/>
            <person name="Boughton B.A."/>
            <person name="Woo Y.H."/>
            <person name="Gao G."/>
            <person name="Schijlen E.G.W.M."/>
            <person name="Guo X."/>
            <person name="Momin A.A."/>
            <person name="Negrao S."/>
            <person name="Al-Babili S."/>
            <person name="Gehring C."/>
            <person name="Roessner U."/>
            <person name="Jung C."/>
            <person name="Murphy K."/>
            <person name="Arold S.T."/>
            <person name="Gojobori T."/>
            <person name="van der Linden C.G."/>
            <person name="van Loo E.N."/>
            <person name="Jellen E.N."/>
            <person name="Maughan P.J."/>
            <person name="Tester M."/>
        </authorList>
    </citation>
    <scope>NUCLEOTIDE SEQUENCE [LARGE SCALE GENOMIC DNA]</scope>
    <source>
        <strain evidence="13">cv. PI 614886</strain>
    </source>
</reference>
<name>A0A803N501_CHEQI</name>
<evidence type="ECO:0000256" key="7">
    <source>
        <dbReference type="ARBA" id="ARBA00023055"/>
    </source>
</evidence>
<dbReference type="GO" id="GO:0005789">
    <property type="term" value="C:endoplasmic reticulum membrane"/>
    <property type="evidence" value="ECO:0007669"/>
    <property type="project" value="UniProtKB-SubCell"/>
</dbReference>
<feature type="domain" description="SMP-LTD" evidence="12">
    <location>
        <begin position="213"/>
        <end position="476"/>
    </location>
</feature>
<keyword evidence="8" id="KW-0446">Lipid-binding</keyword>
<evidence type="ECO:0000256" key="11">
    <source>
        <dbReference type="SAM" id="MobiDB-lite"/>
    </source>
</evidence>
<dbReference type="EnsemblPlants" id="AUR62040635-RA">
    <property type="protein sequence ID" value="AUR62040635-RA:cds"/>
    <property type="gene ID" value="AUR62040635"/>
</dbReference>
<dbReference type="InterPro" id="IPR036603">
    <property type="entry name" value="RBP11-like"/>
</dbReference>
<keyword evidence="14" id="KW-1185">Reference proteome</keyword>
<evidence type="ECO:0000256" key="5">
    <source>
        <dbReference type="ARBA" id="ARBA00022824"/>
    </source>
</evidence>
<dbReference type="Proteomes" id="UP000596660">
    <property type="component" value="Unplaced"/>
</dbReference>
<feature type="region of interest" description="Disordered" evidence="11">
    <location>
        <begin position="190"/>
        <end position="215"/>
    </location>
</feature>
<feature type="compositionally biased region" description="Basic and acidic residues" evidence="11">
    <location>
        <begin position="528"/>
        <end position="538"/>
    </location>
</feature>
<keyword evidence="6" id="KW-1133">Transmembrane helix</keyword>
<dbReference type="Gene3D" id="3.30.1360.10">
    <property type="entry name" value="RNA polymerase, RBP11-like subunit"/>
    <property type="match status" value="1"/>
</dbReference>
<keyword evidence="10" id="KW-0804">Transcription</keyword>
<evidence type="ECO:0000256" key="1">
    <source>
        <dbReference type="ARBA" id="ARBA00004586"/>
    </source>
</evidence>
<dbReference type="CDD" id="cd21675">
    <property type="entry name" value="SMP_TEX2"/>
    <property type="match status" value="1"/>
</dbReference>
<feature type="compositionally biased region" description="Basic and acidic residues" evidence="11">
    <location>
        <begin position="620"/>
        <end position="655"/>
    </location>
</feature>
<evidence type="ECO:0000313" key="13">
    <source>
        <dbReference type="EnsemblPlants" id="AUR62040635-RA:cds"/>
    </source>
</evidence>
<evidence type="ECO:0000256" key="3">
    <source>
        <dbReference type="ARBA" id="ARBA00022478"/>
    </source>
</evidence>
<dbReference type="PROSITE" id="PS51847">
    <property type="entry name" value="SMP"/>
    <property type="match status" value="1"/>
</dbReference>
<dbReference type="AlphaFoldDB" id="A0A803N501"/>
<dbReference type="Gramene" id="AUR62040635-RA">
    <property type="protein sequence ID" value="AUR62040635-RA:cds"/>
    <property type="gene ID" value="AUR62040635"/>
</dbReference>
<keyword evidence="9" id="KW-0472">Membrane</keyword>
<dbReference type="PANTHER" id="PTHR13466:SF0">
    <property type="entry name" value="SMP-LTD DOMAIN-CONTAINING PROTEIN"/>
    <property type="match status" value="1"/>
</dbReference>
<dbReference type="Pfam" id="PF01193">
    <property type="entry name" value="RNA_pol_L"/>
    <property type="match status" value="1"/>
</dbReference>
<dbReference type="GO" id="GO:0000428">
    <property type="term" value="C:DNA-directed RNA polymerase complex"/>
    <property type="evidence" value="ECO:0007669"/>
    <property type="project" value="UniProtKB-KW"/>
</dbReference>
<feature type="region of interest" description="Disordered" evidence="11">
    <location>
        <begin position="500"/>
        <end position="655"/>
    </location>
</feature>
<keyword evidence="4" id="KW-0812">Transmembrane</keyword>
<feature type="compositionally biased region" description="Basic and acidic residues" evidence="11">
    <location>
        <begin position="510"/>
        <end position="521"/>
    </location>
</feature>
<dbReference type="GO" id="GO:0046983">
    <property type="term" value="F:protein dimerization activity"/>
    <property type="evidence" value="ECO:0007669"/>
    <property type="project" value="InterPro"/>
</dbReference>
<accession>A0A803N501</accession>
<evidence type="ECO:0000259" key="12">
    <source>
        <dbReference type="PROSITE" id="PS51847"/>
    </source>
</evidence>
<keyword evidence="7" id="KW-0445">Lipid transport</keyword>
<evidence type="ECO:0000256" key="10">
    <source>
        <dbReference type="ARBA" id="ARBA00023163"/>
    </source>
</evidence>
<dbReference type="PANTHER" id="PTHR13466">
    <property type="entry name" value="TEX2 PROTEIN-RELATED"/>
    <property type="match status" value="1"/>
</dbReference>
<sequence>MKFELKKTDSSVANALRRIMNAEVPTVAVEIEVNSFVLNDEFIAHRLGLIGGGSRREERGSVVQLGCNGETSCEKESWCKALRIASLDDKEKLLWFPKINEDFRGYLKSLSEGYPFLIKPLVGYQGWPLDKANRLDDPPSKVRQIWRKLSRKTSLVTLDEKRVADKSHGFQDPYSAPSIAKAANLGKMQNEFEEHSPSVSSTASTRSGNSVLGSENSDVDTAEKFIVDEGTLCWNLLRSLSNMRLPYYIGEVTCTDVDPGNLPPYIHGMRAIPSDMNDIWAMEMDIEYSGGVVLYIEARLEVPELDSHSGLADHNTESSSVGEAATDILDDLKPLQEEEDMKLYDGNKDSSEQKDAEDLKHELLRSSRTGVSTASTGSRWKSILNSVAKHVSQVPLTLAIRVVTLKGTIQLHMKPPPSDQLWFGFTCMPDIQFQLESSVKDHKVTNGRVASFLINRFKASIRDTLVLPNCESVCIPWMLAEKDDWIPCHAAPLMWLNREAQSETNSNEGSRNKRTEGRDLESNLGKQKKTDPLKRSIDAENGQGVPSTAFRRSSSDSSMPSSDLKVPLLQNEESRDMVIHRKQENTECPSPSRYVSLREERNSLEDDDTKSKRPVGKKARMFDLGKKMGEKFEEKRRHIEEKSRHIVEKMRGPGS</sequence>
<keyword evidence="5" id="KW-0256">Endoplasmic reticulum</keyword>